<dbReference type="InterPro" id="IPR008271">
    <property type="entry name" value="Ser/Thr_kinase_AS"/>
</dbReference>
<feature type="active site" description="Proton acceptor" evidence="6">
    <location>
        <position position="17"/>
    </location>
</feature>
<sequence>MADALRYLHSKKIIHRDIKPENLLIGLDGSLKIGDFGWSVHAPSQRRNTFCGTLDYLPPEMIEGKAYNEKVDHWAIGVLAYEFLCGRPPFEDKDEKATYKRIVRVRYQFPSHVSEEAKDLIGKLLVYNPDKRMSLSEVLEHPWILKWQRKN</sequence>
<keyword evidence="1" id="KW-0723">Serine/threonine-protein kinase</keyword>
<dbReference type="InterPro" id="IPR030616">
    <property type="entry name" value="Aur-like"/>
</dbReference>
<dbReference type="InterPro" id="IPR000719">
    <property type="entry name" value="Prot_kinase_dom"/>
</dbReference>
<dbReference type="EMBL" id="KN823476">
    <property type="protein sequence ID" value="KIO16834.1"/>
    <property type="molecule type" value="Genomic_DNA"/>
</dbReference>
<dbReference type="PROSITE" id="PS50011">
    <property type="entry name" value="PROTEIN_KINASE_DOM"/>
    <property type="match status" value="1"/>
</dbReference>
<evidence type="ECO:0000313" key="10">
    <source>
        <dbReference type="EMBL" id="KIO16834.1"/>
    </source>
</evidence>
<evidence type="ECO:0000256" key="6">
    <source>
        <dbReference type="PIRSR" id="PIRSR630616-1"/>
    </source>
</evidence>
<dbReference type="GO" id="GO:0004674">
    <property type="term" value="F:protein serine/threonine kinase activity"/>
    <property type="evidence" value="ECO:0007669"/>
    <property type="project" value="UniProtKB-KW"/>
</dbReference>
<evidence type="ECO:0000313" key="11">
    <source>
        <dbReference type="Proteomes" id="UP000054248"/>
    </source>
</evidence>
<dbReference type="HOGENOM" id="CLU_000288_63_0_1"/>
<dbReference type="AlphaFoldDB" id="A0A0C3Q2X8"/>
<evidence type="ECO:0000256" key="1">
    <source>
        <dbReference type="ARBA" id="ARBA00022527"/>
    </source>
</evidence>
<feature type="cross-link" description="Glycyl lysine isopeptide (Lys-Gly) (interchain with G-Cter in SUMO2)" evidence="8">
    <location>
        <position position="19"/>
    </location>
</feature>
<feature type="domain" description="Protein kinase" evidence="9">
    <location>
        <begin position="1"/>
        <end position="144"/>
    </location>
</feature>
<evidence type="ECO:0000259" key="9">
    <source>
        <dbReference type="PROSITE" id="PS50011"/>
    </source>
</evidence>
<keyword evidence="5 7" id="KW-0067">ATP-binding</keyword>
<evidence type="ECO:0000256" key="5">
    <source>
        <dbReference type="ARBA" id="ARBA00022840"/>
    </source>
</evidence>
<reference evidence="11" key="2">
    <citation type="submission" date="2015-01" db="EMBL/GenBank/DDBJ databases">
        <title>Evolutionary Origins and Diversification of the Mycorrhizal Mutualists.</title>
        <authorList>
            <consortium name="DOE Joint Genome Institute"/>
            <consortium name="Mycorrhizal Genomics Consortium"/>
            <person name="Kohler A."/>
            <person name="Kuo A."/>
            <person name="Nagy L.G."/>
            <person name="Floudas D."/>
            <person name="Copeland A."/>
            <person name="Barry K.W."/>
            <person name="Cichocki N."/>
            <person name="Veneault-Fourrey C."/>
            <person name="LaButti K."/>
            <person name="Lindquist E.A."/>
            <person name="Lipzen A."/>
            <person name="Lundell T."/>
            <person name="Morin E."/>
            <person name="Murat C."/>
            <person name="Riley R."/>
            <person name="Ohm R."/>
            <person name="Sun H."/>
            <person name="Tunlid A."/>
            <person name="Henrissat B."/>
            <person name="Grigoriev I.V."/>
            <person name="Hibbett D.S."/>
            <person name="Martin F."/>
        </authorList>
    </citation>
    <scope>NUCLEOTIDE SEQUENCE [LARGE SCALE GENOMIC DNA]</scope>
    <source>
        <strain evidence="11">MUT 4182</strain>
    </source>
</reference>
<keyword evidence="3 7" id="KW-0547">Nucleotide-binding</keyword>
<keyword evidence="4" id="KW-0418">Kinase</keyword>
<accession>A0A0C3Q2X8</accession>
<reference evidence="10 11" key="1">
    <citation type="submission" date="2014-04" db="EMBL/GenBank/DDBJ databases">
        <authorList>
            <consortium name="DOE Joint Genome Institute"/>
            <person name="Kuo A."/>
            <person name="Girlanda M."/>
            <person name="Perotto S."/>
            <person name="Kohler A."/>
            <person name="Nagy L.G."/>
            <person name="Floudas D."/>
            <person name="Copeland A."/>
            <person name="Barry K.W."/>
            <person name="Cichocki N."/>
            <person name="Veneault-Fourrey C."/>
            <person name="LaButti K."/>
            <person name="Lindquist E.A."/>
            <person name="Lipzen A."/>
            <person name="Lundell T."/>
            <person name="Morin E."/>
            <person name="Murat C."/>
            <person name="Sun H."/>
            <person name="Tunlid A."/>
            <person name="Henrissat B."/>
            <person name="Grigoriev I.V."/>
            <person name="Hibbett D.S."/>
            <person name="Martin F."/>
            <person name="Nordberg H.P."/>
            <person name="Cantor M.N."/>
            <person name="Hua S.X."/>
        </authorList>
    </citation>
    <scope>NUCLEOTIDE SEQUENCE [LARGE SCALE GENOMIC DNA]</scope>
    <source>
        <strain evidence="10 11">MUT 4182</strain>
    </source>
</reference>
<gene>
    <name evidence="10" type="ORF">M407DRAFT_33512</name>
</gene>
<feature type="binding site" evidence="7">
    <location>
        <begin position="21"/>
        <end position="22"/>
    </location>
    <ligand>
        <name>ATP</name>
        <dbReference type="ChEBI" id="CHEBI:30616"/>
    </ligand>
</feature>
<evidence type="ECO:0000256" key="4">
    <source>
        <dbReference type="ARBA" id="ARBA00022777"/>
    </source>
</evidence>
<dbReference type="PANTHER" id="PTHR24350">
    <property type="entry name" value="SERINE/THREONINE-PROTEIN KINASE IAL-RELATED"/>
    <property type="match status" value="1"/>
</dbReference>
<dbReference type="STRING" id="1051891.A0A0C3Q2X8"/>
<dbReference type="Proteomes" id="UP000054248">
    <property type="component" value="Unassembled WGS sequence"/>
</dbReference>
<dbReference type="Gene3D" id="1.10.510.10">
    <property type="entry name" value="Transferase(Phosphotransferase) domain 1"/>
    <property type="match status" value="1"/>
</dbReference>
<organism evidence="10 11">
    <name type="scientific">Tulasnella calospora MUT 4182</name>
    <dbReference type="NCBI Taxonomy" id="1051891"/>
    <lineage>
        <taxon>Eukaryota</taxon>
        <taxon>Fungi</taxon>
        <taxon>Dikarya</taxon>
        <taxon>Basidiomycota</taxon>
        <taxon>Agaricomycotina</taxon>
        <taxon>Agaricomycetes</taxon>
        <taxon>Cantharellales</taxon>
        <taxon>Tulasnellaceae</taxon>
        <taxon>Tulasnella</taxon>
    </lineage>
</organism>
<name>A0A0C3Q2X8_9AGAM</name>
<dbReference type="SUPFAM" id="SSF56112">
    <property type="entry name" value="Protein kinase-like (PK-like)"/>
    <property type="match status" value="1"/>
</dbReference>
<feature type="binding site" evidence="7">
    <location>
        <position position="35"/>
    </location>
    <ligand>
        <name>ATP</name>
        <dbReference type="ChEBI" id="CHEBI:30616"/>
    </ligand>
</feature>
<keyword evidence="11" id="KW-1185">Reference proteome</keyword>
<evidence type="ECO:0000256" key="3">
    <source>
        <dbReference type="ARBA" id="ARBA00022741"/>
    </source>
</evidence>
<dbReference type="InterPro" id="IPR011009">
    <property type="entry name" value="Kinase-like_dom_sf"/>
</dbReference>
<dbReference type="OrthoDB" id="377346at2759"/>
<proteinExistence type="predicted"/>
<dbReference type="Pfam" id="PF00069">
    <property type="entry name" value="Pkinase"/>
    <property type="match status" value="1"/>
</dbReference>
<protein>
    <recommendedName>
        <fullName evidence="9">Protein kinase domain-containing protein</fullName>
    </recommendedName>
</protein>
<dbReference type="GO" id="GO:0005524">
    <property type="term" value="F:ATP binding"/>
    <property type="evidence" value="ECO:0007669"/>
    <property type="project" value="UniProtKB-KW"/>
</dbReference>
<evidence type="ECO:0000256" key="2">
    <source>
        <dbReference type="ARBA" id="ARBA00022679"/>
    </source>
</evidence>
<evidence type="ECO:0000256" key="8">
    <source>
        <dbReference type="PIRSR" id="PIRSR630616-3"/>
    </source>
</evidence>
<dbReference type="SMART" id="SM00220">
    <property type="entry name" value="S_TKc"/>
    <property type="match status" value="1"/>
</dbReference>
<keyword evidence="2" id="KW-0808">Transferase</keyword>
<dbReference type="PROSITE" id="PS00108">
    <property type="entry name" value="PROTEIN_KINASE_ST"/>
    <property type="match status" value="1"/>
</dbReference>
<evidence type="ECO:0000256" key="7">
    <source>
        <dbReference type="PIRSR" id="PIRSR630616-2"/>
    </source>
</evidence>